<dbReference type="NCBIfam" id="TIGR02433">
    <property type="entry name" value="lysidine_TilS_C"/>
    <property type="match status" value="1"/>
</dbReference>
<dbReference type="InterPro" id="IPR012094">
    <property type="entry name" value="tRNA_Ile_lys_synt"/>
</dbReference>
<dbReference type="InterPro" id="IPR011063">
    <property type="entry name" value="TilS/TtcA_N"/>
</dbReference>
<dbReference type="GO" id="GO:0006400">
    <property type="term" value="P:tRNA modification"/>
    <property type="evidence" value="ECO:0007669"/>
    <property type="project" value="UniProtKB-UniRule"/>
</dbReference>
<organism evidence="10 11">
    <name type="scientific">Halobacillus karajensis</name>
    <dbReference type="NCBI Taxonomy" id="195088"/>
    <lineage>
        <taxon>Bacteria</taxon>
        <taxon>Bacillati</taxon>
        <taxon>Bacillota</taxon>
        <taxon>Bacilli</taxon>
        <taxon>Bacillales</taxon>
        <taxon>Bacillaceae</taxon>
        <taxon>Halobacillus</taxon>
    </lineage>
</organism>
<comment type="function">
    <text evidence="8">Ligates lysine onto the cytidine present at position 34 of the AUA codon-specific tRNA(Ile) that contains the anticodon CAU, in an ATP-dependent manner. Cytidine is converted to lysidine, thus changing the amino acid specificity of the tRNA from methionine to isoleucine.</text>
</comment>
<dbReference type="InterPro" id="IPR012796">
    <property type="entry name" value="Lysidine-tRNA-synth_C"/>
</dbReference>
<keyword evidence="6 8" id="KW-0067">ATP-binding</keyword>
<dbReference type="Gene3D" id="3.40.50.620">
    <property type="entry name" value="HUPs"/>
    <property type="match status" value="1"/>
</dbReference>
<dbReference type="PANTHER" id="PTHR43033">
    <property type="entry name" value="TRNA(ILE)-LYSIDINE SYNTHASE-RELATED"/>
    <property type="match status" value="1"/>
</dbReference>
<dbReference type="SMART" id="SM00977">
    <property type="entry name" value="TilS_C"/>
    <property type="match status" value="1"/>
</dbReference>
<keyword evidence="4 8" id="KW-0819">tRNA processing</keyword>
<dbReference type="Proteomes" id="UP000028868">
    <property type="component" value="Unassembled WGS sequence"/>
</dbReference>
<name>A0A024PAQ8_9BACI</name>
<reference evidence="10 11" key="2">
    <citation type="submission" date="2014-05" db="EMBL/GenBank/DDBJ databases">
        <title>Draft genome sequence of Halobacillus karajensis HK-03.</title>
        <authorList>
            <person name="Khelaifia S."/>
            <person name="Croce O."/>
            <person name="Lagier J.C."/>
            <person name="Raoult D."/>
        </authorList>
    </citation>
    <scope>NUCLEOTIDE SEQUENCE [LARGE SCALE GENOMIC DNA]</scope>
    <source>
        <strain evidence="10 11">HD-03</strain>
    </source>
</reference>
<feature type="domain" description="Lysidine-tRNA(Ile) synthetase C-terminal" evidence="9">
    <location>
        <begin position="384"/>
        <end position="456"/>
    </location>
</feature>
<sequence length="464" mass="53781">MDHAVHSFIAKHHLIRSNQTLLVAVSGGPDSMALLHFLCSMRKSSSLRLVVLSVDHQLRGEESGEDLCFVEEVCQQWDIEFQGVSVDVKSYKKETGKGTQEAARTLRYQWFEKMMYAYEADALVMGHHGDDQAETVMMQLLRSARPEAVQGMPAVRPFACGQIIRPFLTVSKKQITDYLEEKNVKFRLDPSNTETDYTRNAFRQHVLPFMNKKNPQFHKHMQAWSERVREERSYINEQAQKVLETVHFSQNVEKFVQFSKRTFKTFPLALQRTAFHLILNYLYVKQNEDISYLHEEMFMNLLNDEKPNVSLDFPEGLKITRAYDEITFAFKEREEEKGYKYELSIEGSVELPDGSNITASWCEPDETENVFTYVCDSHHVKPPLVVRTRLDGDRINIRGMNGSKKVKDIFIDQKVPARLRNTWPIITDQTGKILWVIGLKKGGERTSLSSGKWLRLHYKNKADT</sequence>
<protein>
    <recommendedName>
        <fullName evidence="8">tRNA(Ile)-lysidine synthase</fullName>
        <ecNumber evidence="8">6.3.4.19</ecNumber>
    </recommendedName>
    <alternativeName>
        <fullName evidence="8">tRNA(Ile)-2-lysyl-cytidine synthase</fullName>
    </alternativeName>
    <alternativeName>
        <fullName evidence="8">tRNA(Ile)-lysidine synthetase</fullName>
    </alternativeName>
</protein>
<gene>
    <name evidence="8 10" type="primary">tilS</name>
    <name evidence="10" type="ORF">BN983_04156</name>
</gene>
<evidence type="ECO:0000313" key="10">
    <source>
        <dbReference type="EMBL" id="CDQ25791.1"/>
    </source>
</evidence>
<dbReference type="Gene3D" id="3.30.465.60">
    <property type="match status" value="1"/>
</dbReference>
<evidence type="ECO:0000313" key="11">
    <source>
        <dbReference type="Proteomes" id="UP000028868"/>
    </source>
</evidence>
<dbReference type="GO" id="GO:0005524">
    <property type="term" value="F:ATP binding"/>
    <property type="evidence" value="ECO:0007669"/>
    <property type="project" value="UniProtKB-UniRule"/>
</dbReference>
<dbReference type="InterPro" id="IPR012795">
    <property type="entry name" value="tRNA_Ile_lys_synt_N"/>
</dbReference>
<dbReference type="OrthoDB" id="9807403at2"/>
<dbReference type="GO" id="GO:0005737">
    <property type="term" value="C:cytoplasm"/>
    <property type="evidence" value="ECO:0007669"/>
    <property type="project" value="UniProtKB-SubCell"/>
</dbReference>
<evidence type="ECO:0000259" key="9">
    <source>
        <dbReference type="SMART" id="SM00977"/>
    </source>
</evidence>
<dbReference type="SUPFAM" id="SSF82829">
    <property type="entry name" value="MesJ substrate recognition domain-like"/>
    <property type="match status" value="1"/>
</dbReference>
<accession>A0A024PAQ8</accession>
<keyword evidence="2 8" id="KW-0963">Cytoplasm</keyword>
<dbReference type="AlphaFoldDB" id="A0A024PAQ8"/>
<evidence type="ECO:0000256" key="3">
    <source>
        <dbReference type="ARBA" id="ARBA00022598"/>
    </source>
</evidence>
<evidence type="ECO:0000256" key="1">
    <source>
        <dbReference type="ARBA" id="ARBA00004496"/>
    </source>
</evidence>
<comment type="similarity">
    <text evidence="8">Belongs to the tRNA(Ile)-lysidine synthase family.</text>
</comment>
<comment type="subcellular location">
    <subcellularLocation>
        <location evidence="1 8">Cytoplasm</location>
    </subcellularLocation>
</comment>
<comment type="caution">
    <text evidence="10">The sequence shown here is derived from an EMBL/GenBank/DDBJ whole genome shotgun (WGS) entry which is preliminary data.</text>
</comment>
<dbReference type="InterPro" id="IPR014729">
    <property type="entry name" value="Rossmann-like_a/b/a_fold"/>
</dbReference>
<keyword evidence="3 8" id="KW-0436">Ligase</keyword>
<dbReference type="CDD" id="cd01992">
    <property type="entry name" value="TilS_N"/>
    <property type="match status" value="1"/>
</dbReference>
<dbReference type="GO" id="GO:0032267">
    <property type="term" value="F:tRNA(Ile)-lysidine synthase activity"/>
    <property type="evidence" value="ECO:0007669"/>
    <property type="project" value="UniProtKB-EC"/>
</dbReference>
<keyword evidence="5 8" id="KW-0547">Nucleotide-binding</keyword>
<dbReference type="RefSeq" id="WP_035511818.1">
    <property type="nucleotide sequence ID" value="NZ_CCDH010000009.1"/>
</dbReference>
<dbReference type="SUPFAM" id="SSF52402">
    <property type="entry name" value="Adenine nucleotide alpha hydrolases-like"/>
    <property type="match status" value="1"/>
</dbReference>
<keyword evidence="11" id="KW-1185">Reference proteome</keyword>
<feature type="binding site" evidence="8">
    <location>
        <begin position="26"/>
        <end position="31"/>
    </location>
    <ligand>
        <name>ATP</name>
        <dbReference type="ChEBI" id="CHEBI:30616"/>
    </ligand>
</feature>
<dbReference type="SUPFAM" id="SSF56037">
    <property type="entry name" value="PheT/TilS domain"/>
    <property type="match status" value="1"/>
</dbReference>
<evidence type="ECO:0000256" key="2">
    <source>
        <dbReference type="ARBA" id="ARBA00022490"/>
    </source>
</evidence>
<evidence type="ECO:0000256" key="5">
    <source>
        <dbReference type="ARBA" id="ARBA00022741"/>
    </source>
</evidence>
<dbReference type="PANTHER" id="PTHR43033:SF1">
    <property type="entry name" value="TRNA(ILE)-LYSIDINE SYNTHASE-RELATED"/>
    <property type="match status" value="1"/>
</dbReference>
<evidence type="ECO:0000256" key="4">
    <source>
        <dbReference type="ARBA" id="ARBA00022694"/>
    </source>
</evidence>
<dbReference type="NCBIfam" id="TIGR02432">
    <property type="entry name" value="lysidine_TilS_N"/>
    <property type="match status" value="1"/>
</dbReference>
<evidence type="ECO:0000256" key="6">
    <source>
        <dbReference type="ARBA" id="ARBA00022840"/>
    </source>
</evidence>
<dbReference type="EMBL" id="CCDI010000010">
    <property type="protein sequence ID" value="CDQ25791.1"/>
    <property type="molecule type" value="Genomic_DNA"/>
</dbReference>
<dbReference type="Pfam" id="PF11734">
    <property type="entry name" value="TilS_C"/>
    <property type="match status" value="1"/>
</dbReference>
<comment type="catalytic activity">
    <reaction evidence="7 8">
        <text>cytidine(34) in tRNA(Ile2) + L-lysine + ATP = lysidine(34) in tRNA(Ile2) + AMP + diphosphate + H(+)</text>
        <dbReference type="Rhea" id="RHEA:43744"/>
        <dbReference type="Rhea" id="RHEA-COMP:10625"/>
        <dbReference type="Rhea" id="RHEA-COMP:10670"/>
        <dbReference type="ChEBI" id="CHEBI:15378"/>
        <dbReference type="ChEBI" id="CHEBI:30616"/>
        <dbReference type="ChEBI" id="CHEBI:32551"/>
        <dbReference type="ChEBI" id="CHEBI:33019"/>
        <dbReference type="ChEBI" id="CHEBI:82748"/>
        <dbReference type="ChEBI" id="CHEBI:83665"/>
        <dbReference type="ChEBI" id="CHEBI:456215"/>
        <dbReference type="EC" id="6.3.4.19"/>
    </reaction>
</comment>
<dbReference type="HAMAP" id="MF_01161">
    <property type="entry name" value="tRNA_Ile_lys_synt"/>
    <property type="match status" value="1"/>
</dbReference>
<dbReference type="Pfam" id="PF01171">
    <property type="entry name" value="ATP_bind_3"/>
    <property type="match status" value="1"/>
</dbReference>
<evidence type="ECO:0000256" key="8">
    <source>
        <dbReference type="HAMAP-Rule" id="MF_01161"/>
    </source>
</evidence>
<dbReference type="EC" id="6.3.4.19" evidence="8"/>
<reference evidence="11" key="1">
    <citation type="submission" date="2014-03" db="EMBL/GenBank/DDBJ databases">
        <authorList>
            <person name="Urmite Genomes U."/>
        </authorList>
    </citation>
    <scope>NUCLEOTIDE SEQUENCE [LARGE SCALE GENOMIC DNA]</scope>
    <source>
        <strain evidence="11">HD-03</strain>
    </source>
</reference>
<evidence type="ECO:0000256" key="7">
    <source>
        <dbReference type="ARBA" id="ARBA00048539"/>
    </source>
</evidence>
<proteinExistence type="inferred from homology"/>
<comment type="domain">
    <text evidence="8">The N-terminal region contains the highly conserved SGGXDS motif, predicted to be a P-loop motif involved in ATP binding.</text>
</comment>